<accession>A0A7T1AYP5</accession>
<organism evidence="3 4">
    <name type="scientific">Staphylococcus lloydii</name>
    <dbReference type="NCBI Taxonomy" id="2781774"/>
    <lineage>
        <taxon>Bacteria</taxon>
        <taxon>Bacillati</taxon>
        <taxon>Bacillota</taxon>
        <taxon>Bacilli</taxon>
        <taxon>Bacillales</taxon>
        <taxon>Staphylococcaceae</taxon>
        <taxon>Staphylococcus</taxon>
    </lineage>
</organism>
<evidence type="ECO:0000313" key="3">
    <source>
        <dbReference type="EMBL" id="QPM74563.1"/>
    </source>
</evidence>
<dbReference type="GO" id="GO:0008080">
    <property type="term" value="F:N-acetyltransferase activity"/>
    <property type="evidence" value="ECO:0007669"/>
    <property type="project" value="InterPro"/>
</dbReference>
<name>A0A7T1AYP5_9STAP</name>
<dbReference type="Pfam" id="PF00583">
    <property type="entry name" value="Acetyltransf_1"/>
    <property type="match status" value="1"/>
</dbReference>
<protein>
    <submittedName>
        <fullName evidence="3">GNAT family N-acetyltransferase</fullName>
    </submittedName>
</protein>
<dbReference type="Gene3D" id="3.40.630.30">
    <property type="match status" value="1"/>
</dbReference>
<proteinExistence type="predicted"/>
<dbReference type="AlphaFoldDB" id="A0A7T1AYP5"/>
<dbReference type="InterPro" id="IPR050769">
    <property type="entry name" value="NAT_camello-type"/>
</dbReference>
<keyword evidence="4" id="KW-1185">Reference proteome</keyword>
<dbReference type="Proteomes" id="UP000594455">
    <property type="component" value="Chromosome"/>
</dbReference>
<dbReference type="PANTHER" id="PTHR13947:SF37">
    <property type="entry name" value="LD18367P"/>
    <property type="match status" value="1"/>
</dbReference>
<feature type="domain" description="N-acetyltransferase" evidence="2">
    <location>
        <begin position="1"/>
        <end position="156"/>
    </location>
</feature>
<dbReference type="InterPro" id="IPR000182">
    <property type="entry name" value="GNAT_dom"/>
</dbReference>
<evidence type="ECO:0000256" key="1">
    <source>
        <dbReference type="ARBA" id="ARBA00022679"/>
    </source>
</evidence>
<dbReference type="PANTHER" id="PTHR13947">
    <property type="entry name" value="GNAT FAMILY N-ACETYLTRANSFERASE"/>
    <property type="match status" value="1"/>
</dbReference>
<gene>
    <name evidence="3" type="ORF">ISP08_09465</name>
</gene>
<sequence length="156" mass="18571">MYFKKAQLKDIELIYDLMIQSFTEYETDEIPPNALKEREEDVLEGFKRNEESAFIAYESNKPLGMVRFQVEDNILYFFRLSVLPKYRNKGIGKSIITYLESFARENGISEIICKVRQNVTKNLKLYSSLGFHIYDEYFIIKSNNKKLEMVKMKKYI</sequence>
<dbReference type="RefSeq" id="WP_195718450.1">
    <property type="nucleotide sequence ID" value="NZ_CP064056.1"/>
</dbReference>
<dbReference type="CDD" id="cd04301">
    <property type="entry name" value="NAT_SF"/>
    <property type="match status" value="1"/>
</dbReference>
<evidence type="ECO:0000313" key="4">
    <source>
        <dbReference type="Proteomes" id="UP000594455"/>
    </source>
</evidence>
<keyword evidence="1 3" id="KW-0808">Transferase</keyword>
<dbReference type="KEGG" id="sllo:ISP08_09465"/>
<dbReference type="SUPFAM" id="SSF55729">
    <property type="entry name" value="Acyl-CoA N-acyltransferases (Nat)"/>
    <property type="match status" value="1"/>
</dbReference>
<evidence type="ECO:0000259" key="2">
    <source>
        <dbReference type="PROSITE" id="PS51186"/>
    </source>
</evidence>
<reference evidence="3 4" key="1">
    <citation type="submission" date="2020-10" db="EMBL/GenBank/DDBJ databases">
        <title>Closed genome sequences of Staphylococcus lloydii sp. nov. and Staphylococcus durrellii sp. nov. Isolated from Captive Fruit Bats (Pteropus livingstonii).</title>
        <authorList>
            <person name="Fountain K."/>
        </authorList>
    </citation>
    <scope>NUCLEOTIDE SEQUENCE [LARGE SCALE GENOMIC DNA]</scope>
    <source>
        <strain evidence="3 4">23_2_7_LY</strain>
    </source>
</reference>
<dbReference type="PROSITE" id="PS51186">
    <property type="entry name" value="GNAT"/>
    <property type="match status" value="1"/>
</dbReference>
<dbReference type="InterPro" id="IPR016181">
    <property type="entry name" value="Acyl_CoA_acyltransferase"/>
</dbReference>
<dbReference type="EMBL" id="CP064056">
    <property type="protein sequence ID" value="QPM74563.1"/>
    <property type="molecule type" value="Genomic_DNA"/>
</dbReference>